<dbReference type="STRING" id="225359.A0A2S4Q042"/>
<feature type="domain" description="Importin N-terminal" evidence="5">
    <location>
        <begin position="37"/>
        <end position="109"/>
    </location>
</feature>
<dbReference type="OrthoDB" id="361693at2759"/>
<reference evidence="6 7" key="1">
    <citation type="submission" date="2017-10" db="EMBL/GenBank/DDBJ databases">
        <title>Development of genomic resources for the powdery mildew, Erysiphe pulchra.</title>
        <authorList>
            <person name="Wadl P.A."/>
            <person name="Mack B.M."/>
            <person name="Moore G."/>
            <person name="Beltz S.B."/>
        </authorList>
    </citation>
    <scope>NUCLEOTIDE SEQUENCE [LARGE SCALE GENOMIC DNA]</scope>
    <source>
        <strain evidence="6">Cflorida</strain>
    </source>
</reference>
<sequence>MNFAVELPGEAAPLNCESVSRVLMSAVSSEPIKIQTATQQLQAWERQNGYFPLLQSAYLEKSLPSEVRYIAVIQLKNGIDKYWRKTAKNAIPTADKKYIRSRLLEGGITEEERNIALQNALLLSKIVRIDYPTEWPEVLPNLIQILRISRHSDRLQLQRGMLMLLQLVKEFSSARLRSLRSTFALISGELVFLLSEIYVENVVIWSKDINGLQNKNVAECSLMSLKILRRLVVNGHDNPNKKSDVKRLWEYSQVQFGQFLDMNSNRAIQLTSDSRNMIDEHLLQLSKLHAKMAKHHPAAFALLPNSLELVKAYWGLITNFAESYSSQILDFSSKILSAEKMDNDKAIMEKLCLKGLNILRAIFIMVFYPSQTIKYRNTDVKTEKRRAIELIRTQLLSDSLVQQIANLIVTKLFIFRRTDLSAWEEDQEEWALKEENTGAGSCWEFEIRSCSEKLFTDVVINYRSLLLNSLLSIFSSIADMGQGQETITAKDAIYTALGLSAPAIYEDFNFDSFLSTTLVNDVQITGPGFKILRRRIAILIGQWVTIDISEKGRIIVYKIFQHLLKPKDETNDRIVRITTARNFKCIVNDINFNAENFVPYASEILSEIIALAREVNAIETKIAILDTIRSTTNRLESRIVPFADQIVSMLASLWEVSDGEYLLKQSIFSNLSTIVVSLQCASDRYYSLIIPLIASSISSDENTKINLLEDVLDLWVNILETTSSTTSQEILSLADMILPLLEFGSNELRNILKILELYCIIAPQHMLSDTRRLRIISYMSSFLSNSKREFVGLATTIVEILIRAAEKLGGSQGILLITQDLHSSGFLAQIFAGLRDAWEAHQTSGPEKSYPKLNNAVETDYFTIIARLAVADPSIFVDTLSTLGPVDEMWSWLLTEWFHHFSCMTNMERRKLSCLALTSMLELPSPILDINLANLQDFLSCWTNNIHKLTYGNEDFSDCLVWKSTSDASETENMDVLRRREWAAADIVHRVSLHEFVKAKLAHIVDVCGGEKKFTDNWIVNIDASVLKYYRALGTANSVKKNYW</sequence>
<dbReference type="SUPFAM" id="SSF48371">
    <property type="entry name" value="ARM repeat"/>
    <property type="match status" value="1"/>
</dbReference>
<keyword evidence="3" id="KW-0813">Transport</keyword>
<accession>A0A2S4Q042</accession>
<dbReference type="PROSITE" id="PS50166">
    <property type="entry name" value="IMPORTIN_B_NT"/>
    <property type="match status" value="1"/>
</dbReference>
<comment type="similarity">
    <text evidence="2">Belongs to the importin beta family.</text>
</comment>
<dbReference type="GO" id="GO:0005635">
    <property type="term" value="C:nuclear envelope"/>
    <property type="evidence" value="ECO:0007669"/>
    <property type="project" value="TreeGrafter"/>
</dbReference>
<name>A0A2S4Q042_9PEZI</name>
<dbReference type="InterPro" id="IPR001494">
    <property type="entry name" value="Importin-beta_N"/>
</dbReference>
<comment type="subcellular location">
    <subcellularLocation>
        <location evidence="1">Nucleus</location>
    </subcellularLocation>
</comment>
<protein>
    <recommendedName>
        <fullName evidence="5">Importin N-terminal domain-containing protein</fullName>
    </recommendedName>
</protein>
<evidence type="ECO:0000256" key="4">
    <source>
        <dbReference type="ARBA" id="ARBA00023242"/>
    </source>
</evidence>
<dbReference type="FunFam" id="1.25.10.10:FF:000362">
    <property type="entry name" value="Importin 11, putative"/>
    <property type="match status" value="1"/>
</dbReference>
<evidence type="ECO:0000256" key="1">
    <source>
        <dbReference type="ARBA" id="ARBA00004123"/>
    </source>
</evidence>
<organism evidence="6 7">
    <name type="scientific">Erysiphe pulchra</name>
    <dbReference type="NCBI Taxonomy" id="225359"/>
    <lineage>
        <taxon>Eukaryota</taxon>
        <taxon>Fungi</taxon>
        <taxon>Dikarya</taxon>
        <taxon>Ascomycota</taxon>
        <taxon>Pezizomycotina</taxon>
        <taxon>Leotiomycetes</taxon>
        <taxon>Erysiphales</taxon>
        <taxon>Erysiphaceae</taxon>
        <taxon>Erysiphe</taxon>
    </lineage>
</organism>
<dbReference type="PANTHER" id="PTHR10997:SF7">
    <property type="entry name" value="IMPORTIN-11"/>
    <property type="match status" value="1"/>
</dbReference>
<dbReference type="Pfam" id="PF25758">
    <property type="entry name" value="TPR_IPO11"/>
    <property type="match status" value="1"/>
</dbReference>
<comment type="caution">
    <text evidence="6">The sequence shown here is derived from an EMBL/GenBank/DDBJ whole genome shotgun (WGS) entry which is preliminary data.</text>
</comment>
<keyword evidence="7" id="KW-1185">Reference proteome</keyword>
<dbReference type="EMBL" id="PEDP01000090">
    <property type="protein sequence ID" value="POS87653.1"/>
    <property type="molecule type" value="Genomic_DNA"/>
</dbReference>
<evidence type="ECO:0000256" key="3">
    <source>
        <dbReference type="ARBA" id="ARBA00022448"/>
    </source>
</evidence>
<dbReference type="GO" id="GO:0005829">
    <property type="term" value="C:cytosol"/>
    <property type="evidence" value="ECO:0007669"/>
    <property type="project" value="TreeGrafter"/>
</dbReference>
<evidence type="ECO:0000313" key="6">
    <source>
        <dbReference type="EMBL" id="POS87653.1"/>
    </source>
</evidence>
<proteinExistence type="inferred from homology"/>
<evidence type="ECO:0000313" key="7">
    <source>
        <dbReference type="Proteomes" id="UP000237438"/>
    </source>
</evidence>
<dbReference type="GO" id="GO:0031267">
    <property type="term" value="F:small GTPase binding"/>
    <property type="evidence" value="ECO:0007669"/>
    <property type="project" value="InterPro"/>
</dbReference>
<dbReference type="InterPro" id="IPR011989">
    <property type="entry name" value="ARM-like"/>
</dbReference>
<dbReference type="AlphaFoldDB" id="A0A2S4Q042"/>
<dbReference type="Proteomes" id="UP000237438">
    <property type="component" value="Unassembled WGS sequence"/>
</dbReference>
<keyword evidence="4" id="KW-0539">Nucleus</keyword>
<dbReference type="SMART" id="SM00913">
    <property type="entry name" value="IBN_N"/>
    <property type="match status" value="1"/>
</dbReference>
<gene>
    <name evidence="6" type="ORF">EPUL_002426</name>
</gene>
<dbReference type="InterPro" id="IPR016024">
    <property type="entry name" value="ARM-type_fold"/>
</dbReference>
<evidence type="ECO:0000256" key="2">
    <source>
        <dbReference type="ARBA" id="ARBA00007991"/>
    </source>
</evidence>
<dbReference type="InterPro" id="IPR058669">
    <property type="entry name" value="TPR_IPO7/11-like"/>
</dbReference>
<dbReference type="Pfam" id="PF03810">
    <property type="entry name" value="IBN_N"/>
    <property type="match status" value="1"/>
</dbReference>
<dbReference type="Gene3D" id="1.25.10.10">
    <property type="entry name" value="Leucine-rich Repeat Variant"/>
    <property type="match status" value="1"/>
</dbReference>
<dbReference type="PANTHER" id="PTHR10997">
    <property type="entry name" value="IMPORTIN-7, 8, 11"/>
    <property type="match status" value="1"/>
</dbReference>
<dbReference type="GO" id="GO:0006606">
    <property type="term" value="P:protein import into nucleus"/>
    <property type="evidence" value="ECO:0007669"/>
    <property type="project" value="TreeGrafter"/>
</dbReference>
<evidence type="ECO:0000259" key="5">
    <source>
        <dbReference type="PROSITE" id="PS50166"/>
    </source>
</evidence>